<evidence type="ECO:0000313" key="2">
    <source>
        <dbReference type="EMBL" id="GGM00842.1"/>
    </source>
</evidence>
<gene>
    <name evidence="2" type="ORF">GCM10011594_21130</name>
</gene>
<accession>A0A917WGC5</accession>
<reference evidence="2" key="2">
    <citation type="submission" date="2020-09" db="EMBL/GenBank/DDBJ databases">
        <authorList>
            <person name="Sun Q."/>
            <person name="Zhou Y."/>
        </authorList>
    </citation>
    <scope>NUCLEOTIDE SEQUENCE</scope>
    <source>
        <strain evidence="2">CGMCC 4.7308</strain>
    </source>
</reference>
<feature type="region of interest" description="Disordered" evidence="1">
    <location>
        <begin position="1"/>
        <end position="20"/>
    </location>
</feature>
<keyword evidence="3" id="KW-1185">Reference proteome</keyword>
<reference evidence="2" key="1">
    <citation type="journal article" date="2014" name="Int. J. Syst. Evol. Microbiol.">
        <title>Complete genome sequence of Corynebacterium casei LMG S-19264T (=DSM 44701T), isolated from a smear-ripened cheese.</title>
        <authorList>
            <consortium name="US DOE Joint Genome Institute (JGI-PGF)"/>
            <person name="Walter F."/>
            <person name="Albersmeier A."/>
            <person name="Kalinowski J."/>
            <person name="Ruckert C."/>
        </authorList>
    </citation>
    <scope>NUCLEOTIDE SEQUENCE</scope>
    <source>
        <strain evidence="2">CGMCC 4.7308</strain>
    </source>
</reference>
<comment type="caution">
    <text evidence="2">The sequence shown here is derived from an EMBL/GenBank/DDBJ whole genome shotgun (WGS) entry which is preliminary data.</text>
</comment>
<dbReference type="AlphaFoldDB" id="A0A917WGC5"/>
<organism evidence="2 3">
    <name type="scientific">Nakamurella endophytica</name>
    <dbReference type="NCBI Taxonomy" id="1748367"/>
    <lineage>
        <taxon>Bacteria</taxon>
        <taxon>Bacillati</taxon>
        <taxon>Actinomycetota</taxon>
        <taxon>Actinomycetes</taxon>
        <taxon>Nakamurellales</taxon>
        <taxon>Nakamurellaceae</taxon>
        <taxon>Nakamurella</taxon>
    </lineage>
</organism>
<sequence length="102" mass="10491">MRAFTGTVTPVDGPDGGRFPSTMNGCDTQRFLVRWQAQSTGPSIRAGSVDAAGDAGPSVTGNGGWMDVDSCQTPTLEMVAEPGSGTIADVDVQVQQWVTTAG</sequence>
<protein>
    <submittedName>
        <fullName evidence="2">Uncharacterized protein</fullName>
    </submittedName>
</protein>
<dbReference type="Proteomes" id="UP000655208">
    <property type="component" value="Unassembled WGS sequence"/>
</dbReference>
<name>A0A917WGC5_9ACTN</name>
<dbReference type="EMBL" id="BMNA01000003">
    <property type="protein sequence ID" value="GGM00842.1"/>
    <property type="molecule type" value="Genomic_DNA"/>
</dbReference>
<proteinExistence type="predicted"/>
<evidence type="ECO:0000256" key="1">
    <source>
        <dbReference type="SAM" id="MobiDB-lite"/>
    </source>
</evidence>
<evidence type="ECO:0000313" key="3">
    <source>
        <dbReference type="Proteomes" id="UP000655208"/>
    </source>
</evidence>